<keyword evidence="1" id="KW-1133">Transmembrane helix</keyword>
<sequence>MNNLLTLSYWFNLNPGPFLGSYLRMIYFAIILFLIAGVVSWIFIKKNNQDVLTRRFWQKIQTFCFAIGAIAWILVFARQQGIIFIGMPFFFILFFICALMWLFFIIKYLVITIPQRKKEQQAKAAKEKYLNR</sequence>
<evidence type="ECO:0000256" key="1">
    <source>
        <dbReference type="SAM" id="Phobius"/>
    </source>
</evidence>
<reference evidence="2 3" key="1">
    <citation type="journal article" date="2016" name="Environ. Microbiol.">
        <title>Genomic resolution of a cold subsurface aquifer community provides metabolic insights for novel microbes adapted to high CO concentrations.</title>
        <authorList>
            <person name="Probst A.J."/>
            <person name="Castelle C.J."/>
            <person name="Singh A."/>
            <person name="Brown C.T."/>
            <person name="Anantharaman K."/>
            <person name="Sharon I."/>
            <person name="Hug L.A."/>
            <person name="Burstein D."/>
            <person name="Emerson J.B."/>
            <person name="Thomas B.C."/>
            <person name="Banfield J.F."/>
        </authorList>
    </citation>
    <scope>NUCLEOTIDE SEQUENCE [LARGE SCALE GENOMIC DNA]</scope>
    <source>
        <strain evidence="2">CG1_02_38_13</strain>
    </source>
</reference>
<protein>
    <submittedName>
        <fullName evidence="2">Uncharacterized protein</fullName>
    </submittedName>
</protein>
<feature type="transmembrane region" description="Helical" evidence="1">
    <location>
        <begin position="82"/>
        <end position="110"/>
    </location>
</feature>
<proteinExistence type="predicted"/>
<dbReference type="Proteomes" id="UP000182465">
    <property type="component" value="Unassembled WGS sequence"/>
</dbReference>
<gene>
    <name evidence="2" type="ORF">AUJ29_03105</name>
</gene>
<evidence type="ECO:0000313" key="3">
    <source>
        <dbReference type="Proteomes" id="UP000182465"/>
    </source>
</evidence>
<organism evidence="2 3">
    <name type="scientific">Candidatus Kuenenbacteria bacterium CG1_02_38_13</name>
    <dbReference type="NCBI Taxonomy" id="1805235"/>
    <lineage>
        <taxon>Bacteria</taxon>
        <taxon>Candidatus Kueneniibacteriota</taxon>
    </lineage>
</organism>
<dbReference type="AlphaFoldDB" id="A0A1J4TW33"/>
<dbReference type="EMBL" id="MNVB01000066">
    <property type="protein sequence ID" value="OIO16210.1"/>
    <property type="molecule type" value="Genomic_DNA"/>
</dbReference>
<name>A0A1J4TW33_9BACT</name>
<keyword evidence="1" id="KW-0472">Membrane</keyword>
<keyword evidence="1" id="KW-0812">Transmembrane</keyword>
<evidence type="ECO:0000313" key="2">
    <source>
        <dbReference type="EMBL" id="OIO16210.1"/>
    </source>
</evidence>
<feature type="transmembrane region" description="Helical" evidence="1">
    <location>
        <begin position="25"/>
        <end position="44"/>
    </location>
</feature>
<accession>A0A1J4TW33</accession>
<comment type="caution">
    <text evidence="2">The sequence shown here is derived from an EMBL/GenBank/DDBJ whole genome shotgun (WGS) entry which is preliminary data.</text>
</comment>
<feature type="transmembrane region" description="Helical" evidence="1">
    <location>
        <begin position="56"/>
        <end position="76"/>
    </location>
</feature>